<gene>
    <name evidence="1" type="ORF">A4D02_35870</name>
</gene>
<accession>A0ABX3NQV4</accession>
<keyword evidence="2" id="KW-1185">Reference proteome</keyword>
<reference evidence="1 2" key="1">
    <citation type="submission" date="2016-04" db="EMBL/GenBank/DDBJ databases">
        <authorList>
            <person name="Chen L."/>
            <person name="Zhuang W."/>
            <person name="Wang G."/>
        </authorList>
    </citation>
    <scope>NUCLEOTIDE SEQUENCE [LARGE SCALE GENOMIC DNA]</scope>
    <source>
        <strain evidence="2">GR20</strain>
    </source>
</reference>
<evidence type="ECO:0000313" key="2">
    <source>
        <dbReference type="Proteomes" id="UP000192277"/>
    </source>
</evidence>
<organism evidence="1 2">
    <name type="scientific">Niastella koreensis</name>
    <dbReference type="NCBI Taxonomy" id="354356"/>
    <lineage>
        <taxon>Bacteria</taxon>
        <taxon>Pseudomonadati</taxon>
        <taxon>Bacteroidota</taxon>
        <taxon>Chitinophagia</taxon>
        <taxon>Chitinophagales</taxon>
        <taxon>Chitinophagaceae</taxon>
        <taxon>Niastella</taxon>
    </lineage>
</organism>
<name>A0ABX3NQV4_9BACT</name>
<dbReference type="EMBL" id="LWBO01000040">
    <property type="protein sequence ID" value="OQP43327.1"/>
    <property type="molecule type" value="Genomic_DNA"/>
</dbReference>
<evidence type="ECO:0000313" key="1">
    <source>
        <dbReference type="EMBL" id="OQP43327.1"/>
    </source>
</evidence>
<dbReference type="Proteomes" id="UP000192277">
    <property type="component" value="Unassembled WGS sequence"/>
</dbReference>
<sequence>MRIFLTLMNQKMEVAYEKENIENCDLLLSRQEYKEYGIIPPREIVPLLDSLIAGCSDYN</sequence>
<protein>
    <submittedName>
        <fullName evidence="1">Uncharacterized protein</fullName>
    </submittedName>
</protein>
<comment type="caution">
    <text evidence="1">The sequence shown here is derived from an EMBL/GenBank/DDBJ whole genome shotgun (WGS) entry which is preliminary data.</text>
</comment>
<proteinExistence type="predicted"/>